<evidence type="ECO:0000313" key="5">
    <source>
        <dbReference type="EMBL" id="TQR10991.1"/>
    </source>
</evidence>
<dbReference type="PANTHER" id="PTHR43479">
    <property type="entry name" value="ACREF/ENVCD OPERON REPRESSOR-RELATED"/>
    <property type="match status" value="1"/>
</dbReference>
<dbReference type="GO" id="GO:0003677">
    <property type="term" value="F:DNA binding"/>
    <property type="evidence" value="ECO:0007669"/>
    <property type="project" value="UniProtKB-UniRule"/>
</dbReference>
<reference evidence="5 6" key="1">
    <citation type="submission" date="2019-05" db="EMBL/GenBank/DDBJ databases">
        <title>Psychrobacillus vulpis sp. nov., a new species isolated from feces of a red fox that inhabits in The Tablas de Daimiel Natural Park, Albacete, Spain.</title>
        <authorList>
            <person name="Rodriguez M."/>
            <person name="Reina J.C."/>
            <person name="Bejar V."/>
            <person name="Llamas I."/>
        </authorList>
    </citation>
    <scope>NUCLEOTIDE SEQUENCE [LARGE SCALE GENOMIC DNA]</scope>
    <source>
        <strain evidence="5 6">NHI-2</strain>
    </source>
</reference>
<dbReference type="Pfam" id="PF14278">
    <property type="entry name" value="TetR_C_8"/>
    <property type="match status" value="1"/>
</dbReference>
<evidence type="ECO:0000256" key="3">
    <source>
        <dbReference type="PROSITE-ProRule" id="PRU00335"/>
    </source>
</evidence>
<proteinExistence type="predicted"/>
<dbReference type="InterPro" id="IPR009057">
    <property type="entry name" value="Homeodomain-like_sf"/>
</dbReference>
<name>A0A544T0M2_9BACI</name>
<evidence type="ECO:0000256" key="1">
    <source>
        <dbReference type="ARBA" id="ARBA00022491"/>
    </source>
</evidence>
<dbReference type="PRINTS" id="PR00455">
    <property type="entry name" value="HTHTETR"/>
</dbReference>
<dbReference type="InterPro" id="IPR050624">
    <property type="entry name" value="HTH-type_Tx_Regulator"/>
</dbReference>
<protein>
    <submittedName>
        <fullName evidence="5">TetR/AcrR family transcriptional regulator</fullName>
    </submittedName>
</protein>
<dbReference type="AlphaFoldDB" id="A0A544T0M2"/>
<dbReference type="RefSeq" id="WP_142608076.1">
    <property type="nucleotide sequence ID" value="NZ_VDGG01000032.1"/>
</dbReference>
<dbReference type="OrthoDB" id="9810250at2"/>
<sequence length="199" mass="23922">MSSEKQENENRSIRRTKRILKEKFIELIIEKGYRNVSVTDIVERADYNRSTFYFYFQDKEELINQIIEQKMEELEYSFDFPFKNIGDVEIKELVPKSMIFFKHIYEQEQFYNLLVIEDSIPGLDEKFILKIRSLFEKLNFKSKTKMDSYTEQHKIFMTYGIFGMILEWIKSGYELSAEDLAEKLHEVFTTSFQTVGLTK</sequence>
<dbReference type="PANTHER" id="PTHR43479:SF7">
    <property type="entry name" value="TETR-FAMILY TRANSCRIPTIONAL REGULATOR"/>
    <property type="match status" value="1"/>
</dbReference>
<dbReference type="Proteomes" id="UP000318937">
    <property type="component" value="Unassembled WGS sequence"/>
</dbReference>
<evidence type="ECO:0000256" key="2">
    <source>
        <dbReference type="ARBA" id="ARBA00023125"/>
    </source>
</evidence>
<feature type="domain" description="HTH tetR-type" evidence="4">
    <location>
        <begin position="14"/>
        <end position="74"/>
    </location>
</feature>
<dbReference type="SUPFAM" id="SSF46689">
    <property type="entry name" value="Homeodomain-like"/>
    <property type="match status" value="1"/>
</dbReference>
<keyword evidence="6" id="KW-1185">Reference proteome</keyword>
<accession>A0A544T0M2</accession>
<keyword evidence="1" id="KW-0678">Repressor</keyword>
<dbReference type="Gene3D" id="1.10.357.10">
    <property type="entry name" value="Tetracycline Repressor, domain 2"/>
    <property type="match status" value="1"/>
</dbReference>
<comment type="caution">
    <text evidence="5">The sequence shown here is derived from an EMBL/GenBank/DDBJ whole genome shotgun (WGS) entry which is preliminary data.</text>
</comment>
<organism evidence="5 6">
    <name type="scientific">Psychrobacillus soli</name>
    <dbReference type="NCBI Taxonomy" id="1543965"/>
    <lineage>
        <taxon>Bacteria</taxon>
        <taxon>Bacillati</taxon>
        <taxon>Bacillota</taxon>
        <taxon>Bacilli</taxon>
        <taxon>Bacillales</taxon>
        <taxon>Bacillaceae</taxon>
        <taxon>Psychrobacillus</taxon>
    </lineage>
</organism>
<feature type="DNA-binding region" description="H-T-H motif" evidence="3">
    <location>
        <begin position="37"/>
        <end position="56"/>
    </location>
</feature>
<dbReference type="InterPro" id="IPR039532">
    <property type="entry name" value="TetR_C_Firmicutes"/>
</dbReference>
<evidence type="ECO:0000259" key="4">
    <source>
        <dbReference type="PROSITE" id="PS50977"/>
    </source>
</evidence>
<evidence type="ECO:0000313" key="6">
    <source>
        <dbReference type="Proteomes" id="UP000318937"/>
    </source>
</evidence>
<keyword evidence="2 3" id="KW-0238">DNA-binding</keyword>
<gene>
    <name evidence="5" type="ORF">FG383_14320</name>
</gene>
<dbReference type="PROSITE" id="PS50977">
    <property type="entry name" value="HTH_TETR_2"/>
    <property type="match status" value="1"/>
</dbReference>
<dbReference type="EMBL" id="VDGG01000032">
    <property type="protein sequence ID" value="TQR10991.1"/>
    <property type="molecule type" value="Genomic_DNA"/>
</dbReference>
<dbReference type="Pfam" id="PF00440">
    <property type="entry name" value="TetR_N"/>
    <property type="match status" value="1"/>
</dbReference>
<dbReference type="InterPro" id="IPR001647">
    <property type="entry name" value="HTH_TetR"/>
</dbReference>